<name>A0AAN8FDX8_TRICO</name>
<dbReference type="PANTHER" id="PTHR46090:SF2">
    <property type="entry name" value="ADP-RIBOSYLATION FACTOR-LIKE PROTEIN 13B"/>
    <property type="match status" value="1"/>
</dbReference>
<evidence type="ECO:0000256" key="1">
    <source>
        <dbReference type="ARBA" id="ARBA00022741"/>
    </source>
</evidence>
<dbReference type="GO" id="GO:0060170">
    <property type="term" value="C:ciliary membrane"/>
    <property type="evidence" value="ECO:0007669"/>
    <property type="project" value="TreeGrafter"/>
</dbReference>
<evidence type="ECO:0000256" key="2">
    <source>
        <dbReference type="ARBA" id="ARBA00023134"/>
    </source>
</evidence>
<evidence type="ECO:0000256" key="5">
    <source>
        <dbReference type="SAM" id="MobiDB-lite"/>
    </source>
</evidence>
<gene>
    <name evidence="6" type="ORF">GCK32_004489</name>
</gene>
<dbReference type="GO" id="GO:0097730">
    <property type="term" value="C:non-motile cilium"/>
    <property type="evidence" value="ECO:0007669"/>
    <property type="project" value="TreeGrafter"/>
</dbReference>
<keyword evidence="4" id="KW-0479">Metal-binding</keyword>
<feature type="region of interest" description="Disordered" evidence="5">
    <location>
        <begin position="265"/>
        <end position="357"/>
    </location>
</feature>
<feature type="compositionally biased region" description="Low complexity" evidence="5">
    <location>
        <begin position="294"/>
        <end position="303"/>
    </location>
</feature>
<keyword evidence="1 3" id="KW-0547">Nucleotide-binding</keyword>
<keyword evidence="2 3" id="KW-0342">GTP-binding</keyword>
<dbReference type="GO" id="GO:0005525">
    <property type="term" value="F:GTP binding"/>
    <property type="evidence" value="ECO:0007669"/>
    <property type="project" value="UniProtKB-KW"/>
</dbReference>
<dbReference type="SMART" id="SM00178">
    <property type="entry name" value="SAR"/>
    <property type="match status" value="1"/>
</dbReference>
<dbReference type="SUPFAM" id="SSF52540">
    <property type="entry name" value="P-loop containing nucleoside triphosphate hydrolases"/>
    <property type="match status" value="1"/>
</dbReference>
<dbReference type="GO" id="GO:0003924">
    <property type="term" value="F:GTPase activity"/>
    <property type="evidence" value="ECO:0007669"/>
    <property type="project" value="InterPro"/>
</dbReference>
<dbReference type="InterPro" id="IPR006689">
    <property type="entry name" value="Small_GTPase_ARF/SAR"/>
</dbReference>
<dbReference type="EMBL" id="WIXE01010369">
    <property type="protein sequence ID" value="KAK5977625.1"/>
    <property type="molecule type" value="Genomic_DNA"/>
</dbReference>
<evidence type="ECO:0000256" key="3">
    <source>
        <dbReference type="PIRSR" id="PIRSR606689-1"/>
    </source>
</evidence>
<dbReference type="InterPro" id="IPR027417">
    <property type="entry name" value="P-loop_NTPase"/>
</dbReference>
<dbReference type="PANTHER" id="PTHR46090">
    <property type="entry name" value="ADP-RIBOSYLATION FACTOR-LIKE PROTEIN 13B"/>
    <property type="match status" value="1"/>
</dbReference>
<evidence type="ECO:0000313" key="6">
    <source>
        <dbReference type="EMBL" id="KAK5977625.1"/>
    </source>
</evidence>
<dbReference type="Pfam" id="PF00025">
    <property type="entry name" value="Arf"/>
    <property type="match status" value="1"/>
</dbReference>
<dbReference type="SMART" id="SM00177">
    <property type="entry name" value="ARF"/>
    <property type="match status" value="1"/>
</dbReference>
<feature type="binding site" evidence="4">
    <location>
        <position position="30"/>
    </location>
    <ligand>
        <name>Mg(2+)</name>
        <dbReference type="ChEBI" id="CHEBI:18420"/>
    </ligand>
</feature>
<proteinExistence type="predicted"/>
<comment type="caution">
    <text evidence="6">The sequence shown here is derived from an EMBL/GenBank/DDBJ whole genome shotgun (WGS) entry which is preliminary data.</text>
</comment>
<feature type="compositionally biased region" description="Pro residues" evidence="5">
    <location>
        <begin position="328"/>
        <end position="340"/>
    </location>
</feature>
<feature type="binding site" evidence="3">
    <location>
        <begin position="23"/>
        <end position="30"/>
    </location>
    <ligand>
        <name>GTP</name>
        <dbReference type="ChEBI" id="CHEBI:37565"/>
    </ligand>
</feature>
<dbReference type="PROSITE" id="PS51417">
    <property type="entry name" value="ARF"/>
    <property type="match status" value="1"/>
</dbReference>
<dbReference type="Proteomes" id="UP001331761">
    <property type="component" value="Unassembled WGS sequence"/>
</dbReference>
<keyword evidence="7" id="KW-1185">Reference proteome</keyword>
<dbReference type="GO" id="GO:0097500">
    <property type="term" value="P:receptor localization to non-motile cilium"/>
    <property type="evidence" value="ECO:0007669"/>
    <property type="project" value="TreeGrafter"/>
</dbReference>
<dbReference type="AlphaFoldDB" id="A0AAN8FDX8"/>
<keyword evidence="4" id="KW-0460">Magnesium</keyword>
<accession>A0AAN8FDX8</accession>
<sequence length="417" mass="47211">MGLRCCTQKPSKQKREIKIGCFGVDGAGKTTILKMIKGEDPRGVLPTNGFSMIDMDYNEEFTIKVYDLGGHERIRDIWTNYYAEVHGIIYVVDISDEDRLEENYETISKVLKHRGTARKPFLVVLNKRKPTELDDFDFSRNADLNASGTAQGQMIFITHANQYKGELDNAKYPPPMVTKRPQRVHNLLLAQFCIFVDKIIEHYVFLSEGVTMAEKELKVRQQTERDERRLRLMRQEQERVNSEIAALDRRSITGNGDIRRDTVTTLTEGNHLQLPHVEEVDEEGVTEAEPKPATPASASPSVSDTQSPLADSPHLSVSHMSSEVFRPSPAPLPHPPPPKPARNQVAPLNGNLQPMPPPRNLDIFTVEGSRDVDTVQPDAAGIERHLRRMRRIQEALRKRAAEEVTLKRSEDVQLEVL</sequence>
<dbReference type="GO" id="GO:1905515">
    <property type="term" value="P:non-motile cilium assembly"/>
    <property type="evidence" value="ECO:0007669"/>
    <property type="project" value="TreeGrafter"/>
</dbReference>
<dbReference type="GO" id="GO:0046872">
    <property type="term" value="F:metal ion binding"/>
    <property type="evidence" value="ECO:0007669"/>
    <property type="project" value="UniProtKB-KW"/>
</dbReference>
<evidence type="ECO:0000256" key="4">
    <source>
        <dbReference type="PIRSR" id="PIRSR606689-2"/>
    </source>
</evidence>
<dbReference type="NCBIfam" id="TIGR00231">
    <property type="entry name" value="small_GTP"/>
    <property type="match status" value="1"/>
</dbReference>
<reference evidence="6 7" key="1">
    <citation type="submission" date="2019-10" db="EMBL/GenBank/DDBJ databases">
        <title>Assembly and Annotation for the nematode Trichostrongylus colubriformis.</title>
        <authorList>
            <person name="Martin J."/>
        </authorList>
    </citation>
    <scope>NUCLEOTIDE SEQUENCE [LARGE SCALE GENOMIC DNA]</scope>
    <source>
        <strain evidence="6">G859</strain>
        <tissue evidence="6">Whole worm</tissue>
    </source>
</reference>
<dbReference type="InterPro" id="IPR051995">
    <property type="entry name" value="Ciliary_GTPase"/>
</dbReference>
<dbReference type="PRINTS" id="PR00328">
    <property type="entry name" value="SAR1GTPBP"/>
</dbReference>
<organism evidence="6 7">
    <name type="scientific">Trichostrongylus colubriformis</name>
    <name type="common">Black scour worm</name>
    <dbReference type="NCBI Taxonomy" id="6319"/>
    <lineage>
        <taxon>Eukaryota</taxon>
        <taxon>Metazoa</taxon>
        <taxon>Ecdysozoa</taxon>
        <taxon>Nematoda</taxon>
        <taxon>Chromadorea</taxon>
        <taxon>Rhabditida</taxon>
        <taxon>Rhabditina</taxon>
        <taxon>Rhabditomorpha</taxon>
        <taxon>Strongyloidea</taxon>
        <taxon>Trichostrongylidae</taxon>
        <taxon>Trichostrongylus</taxon>
    </lineage>
</organism>
<protein>
    <submittedName>
        <fullName evidence="6">Uncharacterized protein</fullName>
    </submittedName>
</protein>
<dbReference type="Gene3D" id="3.40.50.300">
    <property type="entry name" value="P-loop containing nucleotide triphosphate hydrolases"/>
    <property type="match status" value="1"/>
</dbReference>
<feature type="binding site" evidence="3">
    <location>
        <position position="70"/>
    </location>
    <ligand>
        <name>GTP</name>
        <dbReference type="ChEBI" id="CHEBI:37565"/>
    </ligand>
</feature>
<feature type="binding site" evidence="4">
    <location>
        <position position="47"/>
    </location>
    <ligand>
        <name>Mg(2+)</name>
        <dbReference type="ChEBI" id="CHEBI:18420"/>
    </ligand>
</feature>
<evidence type="ECO:0000313" key="7">
    <source>
        <dbReference type="Proteomes" id="UP001331761"/>
    </source>
</evidence>
<dbReference type="InterPro" id="IPR005225">
    <property type="entry name" value="Small_GTP-bd"/>
</dbReference>